<proteinExistence type="predicted"/>
<dbReference type="HOGENOM" id="CLU_030194_0_0_1"/>
<gene>
    <name evidence="1" type="ORF">MELLADRAFT_84834</name>
</gene>
<dbReference type="InParanoid" id="F4SCM5"/>
<organism evidence="2">
    <name type="scientific">Melampsora larici-populina (strain 98AG31 / pathotype 3-4-7)</name>
    <name type="common">Poplar leaf rust fungus</name>
    <dbReference type="NCBI Taxonomy" id="747676"/>
    <lineage>
        <taxon>Eukaryota</taxon>
        <taxon>Fungi</taxon>
        <taxon>Dikarya</taxon>
        <taxon>Basidiomycota</taxon>
        <taxon>Pucciniomycotina</taxon>
        <taxon>Pucciniomycetes</taxon>
        <taxon>Pucciniales</taxon>
        <taxon>Melampsoraceae</taxon>
        <taxon>Melampsora</taxon>
    </lineage>
</organism>
<name>F4SCM5_MELLP</name>
<protein>
    <submittedName>
        <fullName evidence="1">Uncharacterized protein</fullName>
    </submittedName>
</protein>
<evidence type="ECO:0000313" key="1">
    <source>
        <dbReference type="EMBL" id="EGF97603.1"/>
    </source>
</evidence>
<dbReference type="AlphaFoldDB" id="F4SCM5"/>
<dbReference type="RefSeq" id="XP_007419126.1">
    <property type="nucleotide sequence ID" value="XM_007419064.1"/>
</dbReference>
<dbReference type="GeneID" id="18933624"/>
<dbReference type="EMBL" id="GL883213">
    <property type="protein sequence ID" value="EGF97603.1"/>
    <property type="molecule type" value="Genomic_DNA"/>
</dbReference>
<reference evidence="2" key="1">
    <citation type="journal article" date="2011" name="Proc. Natl. Acad. Sci. U.S.A.">
        <title>Obligate biotrophy features unraveled by the genomic analysis of rust fungi.</title>
        <authorList>
            <person name="Duplessis S."/>
            <person name="Cuomo C.A."/>
            <person name="Lin Y.-C."/>
            <person name="Aerts A."/>
            <person name="Tisserant E."/>
            <person name="Veneault-Fourrey C."/>
            <person name="Joly D.L."/>
            <person name="Hacquard S."/>
            <person name="Amselem J."/>
            <person name="Cantarel B.L."/>
            <person name="Chiu R."/>
            <person name="Coutinho P.M."/>
            <person name="Feau N."/>
            <person name="Field M."/>
            <person name="Frey P."/>
            <person name="Gelhaye E."/>
            <person name="Goldberg J."/>
            <person name="Grabherr M.G."/>
            <person name="Kodira C.D."/>
            <person name="Kohler A."/>
            <person name="Kuees U."/>
            <person name="Lindquist E.A."/>
            <person name="Lucas S.M."/>
            <person name="Mago R."/>
            <person name="Mauceli E."/>
            <person name="Morin E."/>
            <person name="Murat C."/>
            <person name="Pangilinan J.L."/>
            <person name="Park R."/>
            <person name="Pearson M."/>
            <person name="Quesneville H."/>
            <person name="Rouhier N."/>
            <person name="Sakthikumar S."/>
            <person name="Salamov A.A."/>
            <person name="Schmutz J."/>
            <person name="Selles B."/>
            <person name="Shapiro H."/>
            <person name="Tanguay P."/>
            <person name="Tuskan G.A."/>
            <person name="Henrissat B."/>
            <person name="Van de Peer Y."/>
            <person name="Rouze P."/>
            <person name="Ellis J.G."/>
            <person name="Dodds P.N."/>
            <person name="Schein J.E."/>
            <person name="Zhong S."/>
            <person name="Hamelin R.C."/>
            <person name="Grigoriev I.V."/>
            <person name="Szabo L.J."/>
            <person name="Martin F."/>
        </authorList>
    </citation>
    <scope>NUCLEOTIDE SEQUENCE [LARGE SCALE GENOMIC DNA]</scope>
    <source>
        <strain evidence="2">98AG31 / pathotype 3-4-7</strain>
    </source>
</reference>
<dbReference type="VEuPathDB" id="FungiDB:MELLADRAFT_84834"/>
<evidence type="ECO:0000313" key="2">
    <source>
        <dbReference type="Proteomes" id="UP000001072"/>
    </source>
</evidence>
<sequence length="375" mass="41651">MGSPTPERDDLTTEPVTSRTLSLEELNLFNTLALNAGLDPVHRQRAQQHAEASCFNCVYGSIPQHIALAVVHAKTQLEVSSLAQKMDTITEKLDQLLSTVAAQQGAAPQGNAPIAPATVAWACSPALHDLIHSLANRLILSPNVQSYTAVEMDNVWLSQSLFSSIKVSETSTPNVILLAQFEMQPAEWLEEHLPHHDHGIQDVVGTRVYNTCIRNACKHAREKLHNLLLVGIYDVKTGEVLDVPVPNLKSLWYRLTVTHIQIAHRFSIAGQHADANSLWANTDSPTWARMAYLRCEAVRIYQIGRGSSSIWACADTLLNKLRLKGDDYTAAFLKVVYNQDAEAFNFMNFFQDLTVQCNFKLPSDEEVEAAIEPME</sequence>
<dbReference type="Proteomes" id="UP000001072">
    <property type="component" value="Unassembled WGS sequence"/>
</dbReference>
<keyword evidence="2" id="KW-1185">Reference proteome</keyword>
<dbReference type="KEGG" id="mlr:MELLADRAFT_84834"/>
<accession>F4SCM5</accession>